<dbReference type="InterPro" id="IPR020846">
    <property type="entry name" value="MFS_dom"/>
</dbReference>
<dbReference type="InterPro" id="IPR036259">
    <property type="entry name" value="MFS_trans_sf"/>
</dbReference>
<comment type="caution">
    <text evidence="8">The sequence shown here is derived from an EMBL/GenBank/DDBJ whole genome shotgun (WGS) entry which is preliminary data.</text>
</comment>
<evidence type="ECO:0000256" key="6">
    <source>
        <dbReference type="SAM" id="Phobius"/>
    </source>
</evidence>
<dbReference type="GO" id="GO:0022857">
    <property type="term" value="F:transmembrane transporter activity"/>
    <property type="evidence" value="ECO:0007669"/>
    <property type="project" value="InterPro"/>
</dbReference>
<evidence type="ECO:0000256" key="1">
    <source>
        <dbReference type="ARBA" id="ARBA00004141"/>
    </source>
</evidence>
<keyword evidence="2 6" id="KW-0812">Transmembrane</keyword>
<proteinExistence type="predicted"/>
<evidence type="ECO:0000256" key="5">
    <source>
        <dbReference type="SAM" id="MobiDB-lite"/>
    </source>
</evidence>
<dbReference type="AlphaFoldDB" id="A0A2P4PYH6"/>
<accession>A0A2P4PYH6</accession>
<protein>
    <recommendedName>
        <fullName evidence="7">Major facilitator superfamily (MFS) profile domain-containing protein</fullName>
    </recommendedName>
</protein>
<feature type="region of interest" description="Disordered" evidence="5">
    <location>
        <begin position="20"/>
        <end position="41"/>
    </location>
</feature>
<dbReference type="InterPro" id="IPR011701">
    <property type="entry name" value="MFS"/>
</dbReference>
<feature type="transmembrane region" description="Helical" evidence="6">
    <location>
        <begin position="437"/>
        <end position="460"/>
    </location>
</feature>
<feature type="transmembrane region" description="Helical" evidence="6">
    <location>
        <begin position="177"/>
        <end position="198"/>
    </location>
</feature>
<feature type="transmembrane region" description="Helical" evidence="6">
    <location>
        <begin position="147"/>
        <end position="165"/>
    </location>
</feature>
<reference evidence="8 9" key="1">
    <citation type="journal article" date="2013" name="Proc. Natl. Acad. Sci. U.S.A.">
        <title>Genome of an arbuscular mycorrhizal fungus provides insight into the oldest plant symbiosis.</title>
        <authorList>
            <person name="Tisserant E."/>
            <person name="Malbreil M."/>
            <person name="Kuo A."/>
            <person name="Kohler A."/>
            <person name="Symeonidi A."/>
            <person name="Balestrini R."/>
            <person name="Charron P."/>
            <person name="Duensing N."/>
            <person name="Frei Dit Frey N."/>
            <person name="Gianinazzi-Pearson V."/>
            <person name="Gilbert L.B."/>
            <person name="Handa Y."/>
            <person name="Herr J.R."/>
            <person name="Hijri M."/>
            <person name="Koul R."/>
            <person name="Kawaguchi M."/>
            <person name="Krajinski F."/>
            <person name="Lammers P.J."/>
            <person name="Masclaux F.G."/>
            <person name="Murat C."/>
            <person name="Morin E."/>
            <person name="Ndikumana S."/>
            <person name="Pagni M."/>
            <person name="Petitpierre D."/>
            <person name="Requena N."/>
            <person name="Rosikiewicz P."/>
            <person name="Riley R."/>
            <person name="Saito K."/>
            <person name="San Clemente H."/>
            <person name="Shapiro H."/>
            <person name="van Tuinen D."/>
            <person name="Becard G."/>
            <person name="Bonfante P."/>
            <person name="Paszkowski U."/>
            <person name="Shachar-Hill Y.Y."/>
            <person name="Tuskan G.A."/>
            <person name="Young P.W."/>
            <person name="Sanders I.R."/>
            <person name="Henrissat B."/>
            <person name="Rensing S.A."/>
            <person name="Grigoriev I.V."/>
            <person name="Corradi N."/>
            <person name="Roux C."/>
            <person name="Martin F."/>
        </authorList>
    </citation>
    <scope>NUCLEOTIDE SEQUENCE [LARGE SCALE GENOMIC DNA]</scope>
    <source>
        <strain evidence="8 9">DAOM 197198</strain>
    </source>
</reference>
<dbReference type="Pfam" id="PF07690">
    <property type="entry name" value="MFS_1"/>
    <property type="match status" value="1"/>
</dbReference>
<feature type="transmembrane region" description="Helical" evidence="6">
    <location>
        <begin position="373"/>
        <end position="399"/>
    </location>
</feature>
<dbReference type="SUPFAM" id="SSF103473">
    <property type="entry name" value="MFS general substrate transporter"/>
    <property type="match status" value="1"/>
</dbReference>
<keyword evidence="4 6" id="KW-0472">Membrane</keyword>
<evidence type="ECO:0000256" key="2">
    <source>
        <dbReference type="ARBA" id="ARBA00022692"/>
    </source>
</evidence>
<sequence length="483" mass="54287">MKMAESSSLQYNRGSLLNQSETSIESTGSTKPLIDSSNSSKDWTKRKNSLILFVVSFTLVLSPMSATIFYPAIVDIREYFQTTELMVDALAAVFTLFMGTAPLFWGSYSDTFGQRRKPYLIAIALSIFSSIVCFISPNFWLLMLARVLQACGAAAMQCLGAGVISDIYSTAERGRAYGIYFLVYNFGEIGGPIIGGYLTEYFGWRFIFLFLSIFGVILFIMIFFCLPETLHYQSTNLSTTLSQSSQERTRTKFNPLSSFKLLRHPNVLLIILYISSIWLTTVTDYIIIPRIYSSQYHVSSFVIGLIFLVPGVGFMIGSIIGGKYSDYIISKFTLNEEKEIYPEIRLKSVWFICILVPIAFLAYGWFLEMNSKIYWPLISIFIGSFGTLFIVSILSVYLVDSNQNNCASVIALSEFVPAFIGGLCQLISFPLQNALGVGWMFTLLVAINSLCSLLIIIVYLKGNYWRIKYNTINSISNISLNLI</sequence>
<evidence type="ECO:0000313" key="8">
    <source>
        <dbReference type="EMBL" id="POG70420.1"/>
    </source>
</evidence>
<dbReference type="PROSITE" id="PS50850">
    <property type="entry name" value="MFS"/>
    <property type="match status" value="1"/>
</dbReference>
<feature type="transmembrane region" description="Helical" evidence="6">
    <location>
        <begin position="300"/>
        <end position="321"/>
    </location>
</feature>
<dbReference type="PRINTS" id="PR01036">
    <property type="entry name" value="TCRTETB"/>
</dbReference>
<feature type="transmembrane region" description="Helical" evidence="6">
    <location>
        <begin position="348"/>
        <end position="367"/>
    </location>
</feature>
<feature type="transmembrane region" description="Helical" evidence="6">
    <location>
        <begin position="119"/>
        <end position="141"/>
    </location>
</feature>
<gene>
    <name evidence="8" type="ORF">GLOIN_2v1876740</name>
</gene>
<feature type="transmembrane region" description="Helical" evidence="6">
    <location>
        <begin position="50"/>
        <end position="73"/>
    </location>
</feature>
<dbReference type="GO" id="GO:0005886">
    <property type="term" value="C:plasma membrane"/>
    <property type="evidence" value="ECO:0007669"/>
    <property type="project" value="TreeGrafter"/>
</dbReference>
<dbReference type="EMBL" id="AUPC02000121">
    <property type="protein sequence ID" value="POG70420.1"/>
    <property type="molecule type" value="Genomic_DNA"/>
</dbReference>
<name>A0A2P4PYH6_RHIID</name>
<feature type="transmembrane region" description="Helical" evidence="6">
    <location>
        <begin position="85"/>
        <end position="107"/>
    </location>
</feature>
<evidence type="ECO:0000313" key="9">
    <source>
        <dbReference type="Proteomes" id="UP000018888"/>
    </source>
</evidence>
<feature type="transmembrane region" description="Helical" evidence="6">
    <location>
        <begin position="267"/>
        <end position="288"/>
    </location>
</feature>
<dbReference type="VEuPathDB" id="FungiDB:RhiirFUN_008861"/>
<dbReference type="Proteomes" id="UP000018888">
    <property type="component" value="Unassembled WGS sequence"/>
</dbReference>
<keyword evidence="9" id="KW-1185">Reference proteome</keyword>
<feature type="transmembrane region" description="Helical" evidence="6">
    <location>
        <begin position="411"/>
        <end position="431"/>
    </location>
</feature>
<evidence type="ECO:0000256" key="4">
    <source>
        <dbReference type="ARBA" id="ARBA00023136"/>
    </source>
</evidence>
<evidence type="ECO:0000259" key="7">
    <source>
        <dbReference type="PROSITE" id="PS50850"/>
    </source>
</evidence>
<keyword evidence="3 6" id="KW-1133">Transmembrane helix</keyword>
<organism evidence="8 9">
    <name type="scientific">Rhizophagus irregularis (strain DAOM 181602 / DAOM 197198 / MUCL 43194)</name>
    <name type="common">Arbuscular mycorrhizal fungus</name>
    <name type="synonym">Glomus intraradices</name>
    <dbReference type="NCBI Taxonomy" id="747089"/>
    <lineage>
        <taxon>Eukaryota</taxon>
        <taxon>Fungi</taxon>
        <taxon>Fungi incertae sedis</taxon>
        <taxon>Mucoromycota</taxon>
        <taxon>Glomeromycotina</taxon>
        <taxon>Glomeromycetes</taxon>
        <taxon>Glomerales</taxon>
        <taxon>Glomeraceae</taxon>
        <taxon>Rhizophagus</taxon>
    </lineage>
</organism>
<dbReference type="Gene3D" id="1.20.1720.10">
    <property type="entry name" value="Multidrug resistance protein D"/>
    <property type="match status" value="1"/>
</dbReference>
<dbReference type="PANTHER" id="PTHR23502:SF5">
    <property type="entry name" value="QUINIDINE RESISTANCE PROTEIN 3"/>
    <property type="match status" value="1"/>
</dbReference>
<reference evidence="8 9" key="2">
    <citation type="journal article" date="2018" name="New Phytol.">
        <title>High intraspecific genome diversity in the model arbuscular mycorrhizal symbiont Rhizophagus irregularis.</title>
        <authorList>
            <person name="Chen E.C.H."/>
            <person name="Morin E."/>
            <person name="Beaudet D."/>
            <person name="Noel J."/>
            <person name="Yildirir G."/>
            <person name="Ndikumana S."/>
            <person name="Charron P."/>
            <person name="St-Onge C."/>
            <person name="Giorgi J."/>
            <person name="Kruger M."/>
            <person name="Marton T."/>
            <person name="Ropars J."/>
            <person name="Grigoriev I.V."/>
            <person name="Hainaut M."/>
            <person name="Henrissat B."/>
            <person name="Roux C."/>
            <person name="Martin F."/>
            <person name="Corradi N."/>
        </authorList>
    </citation>
    <scope>NUCLEOTIDE SEQUENCE [LARGE SCALE GENOMIC DNA]</scope>
    <source>
        <strain evidence="8 9">DAOM 197198</strain>
    </source>
</reference>
<dbReference type="PANTHER" id="PTHR23502">
    <property type="entry name" value="MAJOR FACILITATOR SUPERFAMILY"/>
    <property type="match status" value="1"/>
</dbReference>
<comment type="subcellular location">
    <subcellularLocation>
        <location evidence="1">Membrane</location>
        <topology evidence="1">Multi-pass membrane protein</topology>
    </subcellularLocation>
</comment>
<feature type="transmembrane region" description="Helical" evidence="6">
    <location>
        <begin position="204"/>
        <end position="226"/>
    </location>
</feature>
<evidence type="ECO:0000256" key="3">
    <source>
        <dbReference type="ARBA" id="ARBA00022989"/>
    </source>
</evidence>
<feature type="domain" description="Major facilitator superfamily (MFS) profile" evidence="7">
    <location>
        <begin position="51"/>
        <end position="463"/>
    </location>
</feature>